<accession>A0A6P1QXM5</accession>
<dbReference type="InterPro" id="IPR023198">
    <property type="entry name" value="PGP-like_dom2"/>
</dbReference>
<dbReference type="KEGG" id="bcad:DBX24_06050"/>
<dbReference type="Proteomes" id="UP000464318">
    <property type="component" value="Chromosome"/>
</dbReference>
<dbReference type="SFLD" id="SFLDG01129">
    <property type="entry name" value="C1.5:_HAD__Beta-PGM__Phosphata"/>
    <property type="match status" value="1"/>
</dbReference>
<dbReference type="InterPro" id="IPR041492">
    <property type="entry name" value="HAD_2"/>
</dbReference>
<sequence length="199" mass="23620">MKNIIFDFGGVLVDWNPRYMYRKHFQTEEEMEFFLKNICNDEWNAEQDRGRPFAEAIALLQKQYPSYADKIALYWDKWEEMLKDEIHGTVQILHELKAHYTLYGLTNWSAETIDFAFQRFDFFKEFRGILVSGREKLIKPDPKIFQLLFQRFNISPSESLFIDDNEANIKTAKSLGLQGILFKTPTQLRQDLEAMKLLS</sequence>
<dbReference type="PANTHER" id="PTHR43611">
    <property type="entry name" value="ALPHA-D-GLUCOSE 1-PHOSPHATE PHOSPHATASE"/>
    <property type="match status" value="1"/>
</dbReference>
<evidence type="ECO:0000313" key="1">
    <source>
        <dbReference type="EMBL" id="QHN65474.1"/>
    </source>
</evidence>
<dbReference type="PANTHER" id="PTHR43611:SF3">
    <property type="entry name" value="FLAVIN MONONUCLEOTIDE HYDROLASE 1, CHLOROPLATIC"/>
    <property type="match status" value="1"/>
</dbReference>
<protein>
    <submittedName>
        <fullName evidence="1">HAD-IA family hydrolase</fullName>
    </submittedName>
</protein>
<dbReference type="InterPro" id="IPR036412">
    <property type="entry name" value="HAD-like_sf"/>
</dbReference>
<reference evidence="1 2" key="1">
    <citation type="submission" date="2018-04" db="EMBL/GenBank/DDBJ databases">
        <title>Characteristic and Complete Genome Sequencing of A Novel Member of Infective Endocarditis Causative Bacteria: Bergeyella cardium QL-PH.</title>
        <authorList>
            <person name="Pan H."/>
            <person name="Sun E."/>
            <person name="Zhang Y."/>
        </authorList>
    </citation>
    <scope>NUCLEOTIDE SEQUENCE [LARGE SCALE GENOMIC DNA]</scope>
    <source>
        <strain evidence="1 2">HPQL</strain>
    </source>
</reference>
<dbReference type="AlphaFoldDB" id="A0A6P1QXM5"/>
<dbReference type="CDD" id="cd02603">
    <property type="entry name" value="HAD_sEH-N_like"/>
    <property type="match status" value="1"/>
</dbReference>
<gene>
    <name evidence="1" type="ORF">DBX24_06050</name>
</gene>
<dbReference type="InterPro" id="IPR006439">
    <property type="entry name" value="HAD-SF_hydro_IA"/>
</dbReference>
<dbReference type="Gene3D" id="1.10.150.240">
    <property type="entry name" value="Putative phosphatase, domain 2"/>
    <property type="match status" value="1"/>
</dbReference>
<keyword evidence="1" id="KW-0378">Hydrolase</keyword>
<dbReference type="Gene3D" id="3.40.50.1000">
    <property type="entry name" value="HAD superfamily/HAD-like"/>
    <property type="match status" value="1"/>
</dbReference>
<evidence type="ECO:0000313" key="2">
    <source>
        <dbReference type="Proteomes" id="UP000464318"/>
    </source>
</evidence>
<dbReference type="PRINTS" id="PR00413">
    <property type="entry name" value="HADHALOGNASE"/>
</dbReference>
<dbReference type="EMBL" id="CP029149">
    <property type="protein sequence ID" value="QHN65474.1"/>
    <property type="molecule type" value="Genomic_DNA"/>
</dbReference>
<dbReference type="Pfam" id="PF13419">
    <property type="entry name" value="HAD_2"/>
    <property type="match status" value="1"/>
</dbReference>
<dbReference type="NCBIfam" id="TIGR01509">
    <property type="entry name" value="HAD-SF-IA-v3"/>
    <property type="match status" value="1"/>
</dbReference>
<name>A0A6P1QXM5_9FLAO</name>
<dbReference type="SFLD" id="SFLDS00003">
    <property type="entry name" value="Haloacid_Dehalogenase"/>
    <property type="match status" value="1"/>
</dbReference>
<keyword evidence="2" id="KW-1185">Reference proteome</keyword>
<proteinExistence type="predicted"/>
<dbReference type="InterPro" id="IPR023214">
    <property type="entry name" value="HAD_sf"/>
</dbReference>
<dbReference type="RefSeq" id="WP_120489509.1">
    <property type="nucleotide sequence ID" value="NZ_CP029149.1"/>
</dbReference>
<organism evidence="1 2">
    <name type="scientific">Bergeyella cardium</name>
    <dbReference type="NCBI Taxonomy" id="1585976"/>
    <lineage>
        <taxon>Bacteria</taxon>
        <taxon>Pseudomonadati</taxon>
        <taxon>Bacteroidota</taxon>
        <taxon>Flavobacteriia</taxon>
        <taxon>Flavobacteriales</taxon>
        <taxon>Weeksellaceae</taxon>
        <taxon>Bergeyella</taxon>
    </lineage>
</organism>
<dbReference type="GO" id="GO:0016787">
    <property type="term" value="F:hydrolase activity"/>
    <property type="evidence" value="ECO:0007669"/>
    <property type="project" value="UniProtKB-KW"/>
</dbReference>
<dbReference type="SUPFAM" id="SSF56784">
    <property type="entry name" value="HAD-like"/>
    <property type="match status" value="1"/>
</dbReference>
<dbReference type="OrthoDB" id="9797415at2"/>